<keyword evidence="2" id="KW-1185">Reference proteome</keyword>
<name>H2YZ28_CIOSA</name>
<reference evidence="1" key="2">
    <citation type="submission" date="2025-08" db="UniProtKB">
        <authorList>
            <consortium name="Ensembl"/>
        </authorList>
    </citation>
    <scope>IDENTIFICATION</scope>
</reference>
<dbReference type="InParanoid" id="H2YZ28"/>
<evidence type="ECO:0000313" key="2">
    <source>
        <dbReference type="Proteomes" id="UP000007875"/>
    </source>
</evidence>
<dbReference type="GeneTree" id="ENSGT00390000016645"/>
<dbReference type="HOGENOM" id="CLU_177895_0_0_1"/>
<reference evidence="1" key="3">
    <citation type="submission" date="2025-09" db="UniProtKB">
        <authorList>
            <consortium name="Ensembl"/>
        </authorList>
    </citation>
    <scope>IDENTIFICATION</scope>
</reference>
<protein>
    <submittedName>
        <fullName evidence="1">Uncharacterized protein</fullName>
    </submittedName>
</protein>
<organism evidence="1 2">
    <name type="scientific">Ciona savignyi</name>
    <name type="common">Pacific transparent sea squirt</name>
    <dbReference type="NCBI Taxonomy" id="51511"/>
    <lineage>
        <taxon>Eukaryota</taxon>
        <taxon>Metazoa</taxon>
        <taxon>Chordata</taxon>
        <taxon>Tunicata</taxon>
        <taxon>Ascidiacea</taxon>
        <taxon>Phlebobranchia</taxon>
        <taxon>Cionidae</taxon>
        <taxon>Ciona</taxon>
    </lineage>
</organism>
<dbReference type="Proteomes" id="UP000007875">
    <property type="component" value="Unassembled WGS sequence"/>
</dbReference>
<dbReference type="AlphaFoldDB" id="H2YZ28"/>
<reference evidence="2" key="1">
    <citation type="submission" date="2003-08" db="EMBL/GenBank/DDBJ databases">
        <authorList>
            <person name="Birren B."/>
            <person name="Nusbaum C."/>
            <person name="Abebe A."/>
            <person name="Abouelleil A."/>
            <person name="Adekoya E."/>
            <person name="Ait-zahra M."/>
            <person name="Allen N."/>
            <person name="Allen T."/>
            <person name="An P."/>
            <person name="Anderson M."/>
            <person name="Anderson S."/>
            <person name="Arachchi H."/>
            <person name="Armbruster J."/>
            <person name="Bachantsang P."/>
            <person name="Baldwin J."/>
            <person name="Barry A."/>
            <person name="Bayul T."/>
            <person name="Blitshsteyn B."/>
            <person name="Bloom T."/>
            <person name="Blye J."/>
            <person name="Boguslavskiy L."/>
            <person name="Borowsky M."/>
            <person name="Boukhgalter B."/>
            <person name="Brunache A."/>
            <person name="Butler J."/>
            <person name="Calixte N."/>
            <person name="Calvo S."/>
            <person name="Camarata J."/>
            <person name="Campo K."/>
            <person name="Chang J."/>
            <person name="Cheshatsang Y."/>
            <person name="Citroen M."/>
            <person name="Collymore A."/>
            <person name="Considine T."/>
            <person name="Cook A."/>
            <person name="Cooke P."/>
            <person name="Corum B."/>
            <person name="Cuomo C."/>
            <person name="David R."/>
            <person name="Dawoe T."/>
            <person name="Degray S."/>
            <person name="Dodge S."/>
            <person name="Dooley K."/>
            <person name="Dorje P."/>
            <person name="Dorjee K."/>
            <person name="Dorris L."/>
            <person name="Duffey N."/>
            <person name="Dupes A."/>
            <person name="Elkins T."/>
            <person name="Engels R."/>
            <person name="Erickson J."/>
            <person name="Farina A."/>
            <person name="Faro S."/>
            <person name="Ferreira P."/>
            <person name="Fischer H."/>
            <person name="Fitzgerald M."/>
            <person name="Foley K."/>
            <person name="Gage D."/>
            <person name="Galagan J."/>
            <person name="Gearin G."/>
            <person name="Gnerre S."/>
            <person name="Gnirke A."/>
            <person name="Goyette A."/>
            <person name="Graham J."/>
            <person name="Grandbois E."/>
            <person name="Gyaltsen K."/>
            <person name="Hafez N."/>
            <person name="Hagopian D."/>
            <person name="Hagos B."/>
            <person name="Hall J."/>
            <person name="Hatcher B."/>
            <person name="Heller A."/>
            <person name="Higgins H."/>
            <person name="Honan T."/>
            <person name="Horn A."/>
            <person name="Houde N."/>
            <person name="Hughes L."/>
            <person name="Hulme W."/>
            <person name="Husby E."/>
            <person name="Iliev I."/>
            <person name="Jaffe D."/>
            <person name="Jones C."/>
            <person name="Kamal M."/>
            <person name="Kamat A."/>
            <person name="Kamvysselis M."/>
            <person name="Karlsson E."/>
            <person name="Kells C."/>
            <person name="Kieu A."/>
            <person name="Kisner P."/>
            <person name="Kodira C."/>
            <person name="Kulbokas E."/>
            <person name="Labutti K."/>
            <person name="Lama D."/>
            <person name="Landers T."/>
            <person name="Leger J."/>
            <person name="Levine S."/>
            <person name="Lewis D."/>
            <person name="Lewis T."/>
            <person name="Lindblad-toh K."/>
            <person name="Liu X."/>
            <person name="Lokyitsang T."/>
            <person name="Lokyitsang Y."/>
            <person name="Lucien O."/>
            <person name="Lui A."/>
            <person name="Ma L.J."/>
            <person name="Mabbitt R."/>
            <person name="Macdonald J."/>
            <person name="Maclean C."/>
            <person name="Major J."/>
            <person name="Manning J."/>
            <person name="Marabella R."/>
            <person name="Maru K."/>
            <person name="Matthews C."/>
            <person name="Mauceli E."/>
            <person name="Mccarthy M."/>
            <person name="Mcdonough S."/>
            <person name="Mcghee T."/>
            <person name="Meldrim J."/>
            <person name="Meneus L."/>
            <person name="Mesirov J."/>
            <person name="Mihalev A."/>
            <person name="Mihova T."/>
            <person name="Mikkelsen T."/>
            <person name="Mlenga V."/>
            <person name="Moru K."/>
            <person name="Mozes J."/>
            <person name="Mulrain L."/>
            <person name="Munson G."/>
            <person name="Naylor J."/>
            <person name="Newes C."/>
            <person name="Nguyen C."/>
            <person name="Nguyen N."/>
            <person name="Nguyen T."/>
            <person name="Nicol R."/>
            <person name="Nielsen C."/>
            <person name="Nizzari M."/>
            <person name="Norbu C."/>
            <person name="Norbu N."/>
            <person name="O'donnell P."/>
            <person name="Okoawo O."/>
            <person name="O'leary S."/>
            <person name="Omotosho B."/>
            <person name="O'neill K."/>
            <person name="Osman S."/>
            <person name="Parker S."/>
            <person name="Perrin D."/>
            <person name="Phunkhang P."/>
            <person name="Piqani B."/>
            <person name="Purcell S."/>
            <person name="Rachupka T."/>
            <person name="Ramasamy U."/>
            <person name="Rameau R."/>
            <person name="Ray V."/>
            <person name="Raymond C."/>
            <person name="Retta R."/>
            <person name="Richardson S."/>
            <person name="Rise C."/>
            <person name="Rodriguez J."/>
            <person name="Rogers J."/>
            <person name="Rogov P."/>
            <person name="Rutman M."/>
            <person name="Schupbach R."/>
            <person name="Seaman C."/>
            <person name="Settipalli S."/>
            <person name="Sharpe T."/>
            <person name="Sheridan J."/>
            <person name="Sherpa N."/>
            <person name="Shi J."/>
            <person name="Smirnov S."/>
            <person name="Smith C."/>
            <person name="Sougnez C."/>
            <person name="Spencer B."/>
            <person name="Stalker J."/>
            <person name="Stange-thomann N."/>
            <person name="Stavropoulos S."/>
            <person name="Stetson K."/>
            <person name="Stone C."/>
            <person name="Stone S."/>
            <person name="Stubbs M."/>
            <person name="Talamas J."/>
            <person name="Tchuinga P."/>
            <person name="Tenzing P."/>
            <person name="Tesfaye S."/>
            <person name="Theodore J."/>
            <person name="Thoulutsang Y."/>
            <person name="Topham K."/>
            <person name="Towey S."/>
            <person name="Tsamla T."/>
            <person name="Tsomo N."/>
            <person name="Vallee D."/>
            <person name="Vassiliev H."/>
            <person name="Venkataraman V."/>
            <person name="Vinson J."/>
            <person name="Vo A."/>
            <person name="Wade C."/>
            <person name="Wang S."/>
            <person name="Wangchuk T."/>
            <person name="Wangdi T."/>
            <person name="Whittaker C."/>
            <person name="Wilkinson J."/>
            <person name="Wu Y."/>
            <person name="Wyman D."/>
            <person name="Yadav S."/>
            <person name="Yang S."/>
            <person name="Yang X."/>
            <person name="Yeager S."/>
            <person name="Yee E."/>
            <person name="Young G."/>
            <person name="Zainoun J."/>
            <person name="Zembeck L."/>
            <person name="Zimmer A."/>
            <person name="Zody M."/>
            <person name="Lander E."/>
        </authorList>
    </citation>
    <scope>NUCLEOTIDE SEQUENCE [LARGE SCALE GENOMIC DNA]</scope>
</reference>
<dbReference type="Ensembl" id="ENSCSAVT00000010719.1">
    <property type="protein sequence ID" value="ENSCSAVP00000010590.1"/>
    <property type="gene ID" value="ENSCSAVG00000006229.1"/>
</dbReference>
<sequence>MSINGNKHLKNCCRFSRSCLTQFIMLLKIISSLEESDVFAILIRASVSSGFNSLKSSPFETNSKLSKNKLSQCVTNSEILYICANARTIKQFPTSSVSLRKPTQ</sequence>
<proteinExistence type="predicted"/>
<accession>H2YZ28</accession>
<evidence type="ECO:0000313" key="1">
    <source>
        <dbReference type="Ensembl" id="ENSCSAVP00000010590.1"/>
    </source>
</evidence>